<dbReference type="InterPro" id="IPR038843">
    <property type="entry name" value="Sed1/Spi1"/>
</dbReference>
<dbReference type="Proteomes" id="UP001174934">
    <property type="component" value="Unassembled WGS sequence"/>
</dbReference>
<keyword evidence="1" id="KW-0732">Signal</keyword>
<feature type="chain" id="PRO_5041462490" description="Clock-controlled protein 6" evidence="1">
    <location>
        <begin position="18"/>
        <end position="143"/>
    </location>
</feature>
<dbReference type="GO" id="GO:0005199">
    <property type="term" value="F:structural constituent of cell wall"/>
    <property type="evidence" value="ECO:0007669"/>
    <property type="project" value="InterPro"/>
</dbReference>
<comment type="caution">
    <text evidence="2">The sequence shown here is derived from an EMBL/GenBank/DDBJ whole genome shotgun (WGS) entry which is preliminary data.</text>
</comment>
<gene>
    <name evidence="2" type="ORF">B0T17DRAFT_612396</name>
</gene>
<name>A0AA39XM59_9PEZI</name>
<evidence type="ECO:0000256" key="1">
    <source>
        <dbReference type="SAM" id="SignalP"/>
    </source>
</evidence>
<reference evidence="2" key="1">
    <citation type="submission" date="2023-06" db="EMBL/GenBank/DDBJ databases">
        <title>Genome-scale phylogeny and comparative genomics of the fungal order Sordariales.</title>
        <authorList>
            <consortium name="Lawrence Berkeley National Laboratory"/>
            <person name="Hensen N."/>
            <person name="Bonometti L."/>
            <person name="Westerberg I."/>
            <person name="Brannstrom I.O."/>
            <person name="Guillou S."/>
            <person name="Cros-Aarteil S."/>
            <person name="Calhoun S."/>
            <person name="Haridas S."/>
            <person name="Kuo A."/>
            <person name="Mondo S."/>
            <person name="Pangilinan J."/>
            <person name="Riley R."/>
            <person name="LaButti K."/>
            <person name="Andreopoulos B."/>
            <person name="Lipzen A."/>
            <person name="Chen C."/>
            <person name="Yanf M."/>
            <person name="Daum C."/>
            <person name="Ng V."/>
            <person name="Clum A."/>
            <person name="Steindorff A."/>
            <person name="Ohm R."/>
            <person name="Martin F."/>
            <person name="Silar P."/>
            <person name="Natvig D."/>
            <person name="Lalanne C."/>
            <person name="Gautier V."/>
            <person name="Ament-velasquez S.L."/>
            <person name="Kruys A."/>
            <person name="Hutchinson M.I."/>
            <person name="Powell A.J."/>
            <person name="Barry K."/>
            <person name="Miller A.N."/>
            <person name="Grigoriev I.V."/>
            <person name="Debuchy R."/>
            <person name="Gladieux P."/>
            <person name="Thoren M.H."/>
            <person name="Johannesson H."/>
        </authorList>
    </citation>
    <scope>NUCLEOTIDE SEQUENCE</scope>
    <source>
        <strain evidence="2">SMH3391-2</strain>
    </source>
</reference>
<evidence type="ECO:0008006" key="4">
    <source>
        <dbReference type="Google" id="ProtNLM"/>
    </source>
</evidence>
<dbReference type="PANTHER" id="PTHR35523:SF1">
    <property type="entry name" value="CELL WALL PROTEIN SED1"/>
    <property type="match status" value="1"/>
</dbReference>
<protein>
    <recommendedName>
        <fullName evidence="4">Clock-controlled protein 6</fullName>
    </recommendedName>
</protein>
<dbReference type="PANTHER" id="PTHR35523">
    <property type="entry name" value="CELL WALL PROTEIN SED1"/>
    <property type="match status" value="1"/>
</dbReference>
<feature type="signal peptide" evidence="1">
    <location>
        <begin position="1"/>
        <end position="17"/>
    </location>
</feature>
<keyword evidence="3" id="KW-1185">Reference proteome</keyword>
<evidence type="ECO:0000313" key="3">
    <source>
        <dbReference type="Proteomes" id="UP001174934"/>
    </source>
</evidence>
<evidence type="ECO:0000313" key="2">
    <source>
        <dbReference type="EMBL" id="KAK0635550.1"/>
    </source>
</evidence>
<dbReference type="GO" id="GO:0009277">
    <property type="term" value="C:fungal-type cell wall"/>
    <property type="evidence" value="ECO:0007669"/>
    <property type="project" value="TreeGrafter"/>
</dbReference>
<organism evidence="2 3">
    <name type="scientific">Bombardia bombarda</name>
    <dbReference type="NCBI Taxonomy" id="252184"/>
    <lineage>
        <taxon>Eukaryota</taxon>
        <taxon>Fungi</taxon>
        <taxon>Dikarya</taxon>
        <taxon>Ascomycota</taxon>
        <taxon>Pezizomycotina</taxon>
        <taxon>Sordariomycetes</taxon>
        <taxon>Sordariomycetidae</taxon>
        <taxon>Sordariales</taxon>
        <taxon>Lasiosphaeriaceae</taxon>
        <taxon>Bombardia</taxon>
    </lineage>
</organism>
<dbReference type="GO" id="GO:0031505">
    <property type="term" value="P:fungal-type cell wall organization"/>
    <property type="evidence" value="ECO:0007669"/>
    <property type="project" value="InterPro"/>
</dbReference>
<sequence>MKFSAATLLAAVAGAHAWSNVTYVTETVTAVTTFCPGPTEVTYGGTTYTITEATTLTISDCPCTITKPVSVISSVICHTCSAGYTNSTVAIPTTKSAVGTVSVPAATSAVTSSPPVVTAGAGHAAALSGAGLAGVLGVFAFLL</sequence>
<dbReference type="EMBL" id="JAULSR010000001">
    <property type="protein sequence ID" value="KAK0635550.1"/>
    <property type="molecule type" value="Genomic_DNA"/>
</dbReference>
<dbReference type="AlphaFoldDB" id="A0AA39XM59"/>
<accession>A0AA39XM59</accession>
<proteinExistence type="predicted"/>